<comment type="caution">
    <text evidence="2">The sequence shown here is derived from an EMBL/GenBank/DDBJ whole genome shotgun (WGS) entry which is preliminary data.</text>
</comment>
<proteinExistence type="predicted"/>
<dbReference type="Proteomes" id="UP001610432">
    <property type="component" value="Unassembled WGS sequence"/>
</dbReference>
<dbReference type="RefSeq" id="XP_070885696.1">
    <property type="nucleotide sequence ID" value="XM_071024464.1"/>
</dbReference>
<gene>
    <name evidence="2" type="ORF">BJX67DRAFT_124873</name>
</gene>
<feature type="compositionally biased region" description="Polar residues" evidence="1">
    <location>
        <begin position="81"/>
        <end position="92"/>
    </location>
</feature>
<organism evidence="2 3">
    <name type="scientific">Aspergillus lucknowensis</name>
    <dbReference type="NCBI Taxonomy" id="176173"/>
    <lineage>
        <taxon>Eukaryota</taxon>
        <taxon>Fungi</taxon>
        <taxon>Dikarya</taxon>
        <taxon>Ascomycota</taxon>
        <taxon>Pezizomycotina</taxon>
        <taxon>Eurotiomycetes</taxon>
        <taxon>Eurotiomycetidae</taxon>
        <taxon>Eurotiales</taxon>
        <taxon>Aspergillaceae</taxon>
        <taxon>Aspergillus</taxon>
        <taxon>Aspergillus subgen. Nidulantes</taxon>
    </lineage>
</organism>
<accession>A0ABR4LQN0</accession>
<reference evidence="2 3" key="1">
    <citation type="submission" date="2024-07" db="EMBL/GenBank/DDBJ databases">
        <title>Section-level genome sequencing and comparative genomics of Aspergillus sections Usti and Cavernicolus.</title>
        <authorList>
            <consortium name="Lawrence Berkeley National Laboratory"/>
            <person name="Nybo J.L."/>
            <person name="Vesth T.C."/>
            <person name="Theobald S."/>
            <person name="Frisvad J.C."/>
            <person name="Larsen T.O."/>
            <person name="Kjaerboelling I."/>
            <person name="Rothschild-Mancinelli K."/>
            <person name="Lyhne E.K."/>
            <person name="Kogle M.E."/>
            <person name="Barry K."/>
            <person name="Clum A."/>
            <person name="Na H."/>
            <person name="Ledsgaard L."/>
            <person name="Lin J."/>
            <person name="Lipzen A."/>
            <person name="Kuo A."/>
            <person name="Riley R."/>
            <person name="Mondo S."/>
            <person name="Labutti K."/>
            <person name="Haridas S."/>
            <person name="Pangalinan J."/>
            <person name="Salamov A.A."/>
            <person name="Simmons B.A."/>
            <person name="Magnuson J.K."/>
            <person name="Chen J."/>
            <person name="Drula E."/>
            <person name="Henrissat B."/>
            <person name="Wiebenga A."/>
            <person name="Lubbers R.J."/>
            <person name="Gomes A.C."/>
            <person name="Macurrencykelacurrency M.R."/>
            <person name="Stajich J."/>
            <person name="Grigoriev I.V."/>
            <person name="Mortensen U.H."/>
            <person name="De Vries R.P."/>
            <person name="Baker S.E."/>
            <person name="Andersen M.R."/>
        </authorList>
    </citation>
    <scope>NUCLEOTIDE SEQUENCE [LARGE SCALE GENOMIC DNA]</scope>
    <source>
        <strain evidence="2 3">CBS 449.75</strain>
    </source>
</reference>
<sequence>MRRSCNFERLPWLQKLSSPPFSELIQAVWRVNEEITRFTAALEMLFRGTELAPTSASKRRYVATKPKDQLSIKDVLEQMSKKPTTFLSATENPDSPSPPDSSDRELRANEVDQREIAAVRLLKLEKPSKEERPAAREARLAYNRQYYYNLRKNLTQTEKRDPCQRRLSRRELAQI</sequence>
<evidence type="ECO:0000313" key="2">
    <source>
        <dbReference type="EMBL" id="KAL2866717.1"/>
    </source>
</evidence>
<evidence type="ECO:0000313" key="3">
    <source>
        <dbReference type="Proteomes" id="UP001610432"/>
    </source>
</evidence>
<feature type="region of interest" description="Disordered" evidence="1">
    <location>
        <begin position="81"/>
        <end position="109"/>
    </location>
</feature>
<dbReference type="EMBL" id="JBFXLQ010000023">
    <property type="protein sequence ID" value="KAL2866717.1"/>
    <property type="molecule type" value="Genomic_DNA"/>
</dbReference>
<dbReference type="GeneID" id="98139536"/>
<evidence type="ECO:0000256" key="1">
    <source>
        <dbReference type="SAM" id="MobiDB-lite"/>
    </source>
</evidence>
<protein>
    <submittedName>
        <fullName evidence="2">Uncharacterized protein</fullName>
    </submittedName>
</protein>
<keyword evidence="3" id="KW-1185">Reference proteome</keyword>
<name>A0ABR4LQN0_9EURO</name>